<evidence type="ECO:0000256" key="7">
    <source>
        <dbReference type="ARBA" id="ARBA00022692"/>
    </source>
</evidence>
<feature type="transmembrane region" description="Helical" evidence="10">
    <location>
        <begin position="114"/>
        <end position="132"/>
    </location>
</feature>
<accession>A0A6J4UT82</accession>
<protein>
    <recommendedName>
        <fullName evidence="4">Nicotinamide riboside transporter PnuC</fullName>
    </recommendedName>
</protein>
<evidence type="ECO:0000256" key="4">
    <source>
        <dbReference type="ARBA" id="ARBA00017522"/>
    </source>
</evidence>
<feature type="transmembrane region" description="Helical" evidence="10">
    <location>
        <begin position="184"/>
        <end position="202"/>
    </location>
</feature>
<proteinExistence type="inferred from homology"/>
<evidence type="ECO:0000313" key="11">
    <source>
        <dbReference type="EMBL" id="CAA9555824.1"/>
    </source>
</evidence>
<name>A0A6J4UT82_9BACT</name>
<keyword evidence="6" id="KW-1003">Cell membrane</keyword>
<comment type="subcellular location">
    <subcellularLocation>
        <location evidence="2">Cell membrane</location>
        <topology evidence="2">Multi-pass membrane protein</topology>
    </subcellularLocation>
</comment>
<keyword evidence="7 10" id="KW-0812">Transmembrane</keyword>
<evidence type="ECO:0000256" key="8">
    <source>
        <dbReference type="ARBA" id="ARBA00022989"/>
    </source>
</evidence>
<dbReference type="PANTHER" id="PTHR36122:SF2">
    <property type="entry name" value="NICOTINAMIDE RIBOSIDE TRANSPORTER PNUC"/>
    <property type="match status" value="1"/>
</dbReference>
<evidence type="ECO:0000256" key="3">
    <source>
        <dbReference type="ARBA" id="ARBA00006669"/>
    </source>
</evidence>
<organism evidence="11">
    <name type="scientific">uncultured Thermomicrobiales bacterium</name>
    <dbReference type="NCBI Taxonomy" id="1645740"/>
    <lineage>
        <taxon>Bacteria</taxon>
        <taxon>Pseudomonadati</taxon>
        <taxon>Thermomicrobiota</taxon>
        <taxon>Thermomicrobia</taxon>
        <taxon>Thermomicrobiales</taxon>
        <taxon>environmental samples</taxon>
    </lineage>
</organism>
<keyword evidence="9 10" id="KW-0472">Membrane</keyword>
<reference evidence="11" key="1">
    <citation type="submission" date="2020-02" db="EMBL/GenBank/DDBJ databases">
        <authorList>
            <person name="Meier V. D."/>
        </authorList>
    </citation>
    <scope>NUCLEOTIDE SEQUENCE</scope>
    <source>
        <strain evidence="11">AVDCRST_MAG18</strain>
    </source>
</reference>
<dbReference type="NCBIfam" id="TIGR01528">
    <property type="entry name" value="NMN_trans_PnuC"/>
    <property type="match status" value="1"/>
</dbReference>
<feature type="transmembrane region" description="Helical" evidence="10">
    <location>
        <begin position="51"/>
        <end position="70"/>
    </location>
</feature>
<comment type="function">
    <text evidence="1">Required for nicotinamide riboside transport across the inner membrane.</text>
</comment>
<dbReference type="AlphaFoldDB" id="A0A6J4UT82"/>
<evidence type="ECO:0000256" key="2">
    <source>
        <dbReference type="ARBA" id="ARBA00004651"/>
    </source>
</evidence>
<evidence type="ECO:0000256" key="5">
    <source>
        <dbReference type="ARBA" id="ARBA00022448"/>
    </source>
</evidence>
<evidence type="ECO:0000256" key="10">
    <source>
        <dbReference type="SAM" id="Phobius"/>
    </source>
</evidence>
<evidence type="ECO:0000256" key="9">
    <source>
        <dbReference type="ARBA" id="ARBA00023136"/>
    </source>
</evidence>
<dbReference type="GO" id="GO:0005886">
    <property type="term" value="C:plasma membrane"/>
    <property type="evidence" value="ECO:0007669"/>
    <property type="project" value="UniProtKB-SubCell"/>
</dbReference>
<dbReference type="GO" id="GO:0034257">
    <property type="term" value="F:nicotinamide riboside transmembrane transporter activity"/>
    <property type="evidence" value="ECO:0007669"/>
    <property type="project" value="InterPro"/>
</dbReference>
<dbReference type="Pfam" id="PF04973">
    <property type="entry name" value="NMN_transporter"/>
    <property type="match status" value="1"/>
</dbReference>
<keyword evidence="5" id="KW-0813">Transport</keyword>
<dbReference type="EMBL" id="CADCWN010000050">
    <property type="protein sequence ID" value="CAA9555824.1"/>
    <property type="molecule type" value="Genomic_DNA"/>
</dbReference>
<evidence type="ECO:0000256" key="1">
    <source>
        <dbReference type="ARBA" id="ARBA00002672"/>
    </source>
</evidence>
<comment type="similarity">
    <text evidence="3">Belongs to the nicotinamide ribonucleoside (NR) uptake permease (TC 4.B.1) family.</text>
</comment>
<dbReference type="InterPro" id="IPR006419">
    <property type="entry name" value="NMN_transpt_PnuC"/>
</dbReference>
<sequence length="225" mass="24383">MVKRWELAVTGLGSTALLLAAWAKVLPLELTETLGFVTGAIGVWLTVKENIWSWPIGIANSAFFVALFFDARLFADMGLQLIYIALGFLGWYWWLRGGADRTILRVSRASTATLLTLAALVVVATGGLTLFLRSIGDAAPVLDALTTTLSLAAQYLLTRKLLESWYVWIAADIIYIGLYSSRELYLTAALYALFLGLCVLGLRGWRGSLIPAPAPALTVAAEGAR</sequence>
<keyword evidence="8 10" id="KW-1133">Transmembrane helix</keyword>
<feature type="transmembrane region" description="Helical" evidence="10">
    <location>
        <begin position="77"/>
        <end position="94"/>
    </location>
</feature>
<gene>
    <name evidence="11" type="ORF">AVDCRST_MAG18-667</name>
</gene>
<dbReference type="PANTHER" id="PTHR36122">
    <property type="entry name" value="NICOTINAMIDE RIBOSIDE TRANSPORTER PNUC"/>
    <property type="match status" value="1"/>
</dbReference>
<evidence type="ECO:0000256" key="6">
    <source>
        <dbReference type="ARBA" id="ARBA00022475"/>
    </source>
</evidence>